<proteinExistence type="predicted"/>
<dbReference type="EMBL" id="JBIAFP010000021">
    <property type="protein sequence ID" value="MFE9228922.1"/>
    <property type="molecule type" value="Genomic_DNA"/>
</dbReference>
<name>A0ABW6LMY2_9ACTN</name>
<comment type="caution">
    <text evidence="1">The sequence shown here is derived from an EMBL/GenBank/DDBJ whole genome shotgun (WGS) entry which is preliminary data.</text>
</comment>
<gene>
    <name evidence="1" type="ORF">ACFYM3_30770</name>
</gene>
<dbReference type="RefSeq" id="WP_358285141.1">
    <property type="nucleotide sequence ID" value="NZ_JBEYGJ010000021.1"/>
</dbReference>
<dbReference type="InterPro" id="IPR027417">
    <property type="entry name" value="P-loop_NTPase"/>
</dbReference>
<reference evidence="1 2" key="1">
    <citation type="submission" date="2024-10" db="EMBL/GenBank/DDBJ databases">
        <title>The Natural Products Discovery Center: Release of the First 8490 Sequenced Strains for Exploring Actinobacteria Biosynthetic Diversity.</title>
        <authorList>
            <person name="Kalkreuter E."/>
            <person name="Kautsar S.A."/>
            <person name="Yang D."/>
            <person name="Bader C.D."/>
            <person name="Teijaro C.N."/>
            <person name="Fluegel L."/>
            <person name="Davis C.M."/>
            <person name="Simpson J.R."/>
            <person name="Lauterbach L."/>
            <person name="Steele A.D."/>
            <person name="Gui C."/>
            <person name="Meng S."/>
            <person name="Li G."/>
            <person name="Viehrig K."/>
            <person name="Ye F."/>
            <person name="Su P."/>
            <person name="Kiefer A.F."/>
            <person name="Nichols A."/>
            <person name="Cepeda A.J."/>
            <person name="Yan W."/>
            <person name="Fan B."/>
            <person name="Jiang Y."/>
            <person name="Adhikari A."/>
            <person name="Zheng C.-J."/>
            <person name="Schuster L."/>
            <person name="Cowan T.M."/>
            <person name="Smanski M.J."/>
            <person name="Chevrette M.G."/>
            <person name="De Carvalho L.P.S."/>
            <person name="Shen B."/>
        </authorList>
    </citation>
    <scope>NUCLEOTIDE SEQUENCE [LARGE SCALE GENOMIC DNA]</scope>
    <source>
        <strain evidence="1 2">NPDC007066</strain>
    </source>
</reference>
<dbReference type="Proteomes" id="UP001601288">
    <property type="component" value="Unassembled WGS sequence"/>
</dbReference>
<dbReference type="SUPFAM" id="SSF52540">
    <property type="entry name" value="P-loop containing nucleoside triphosphate hydrolases"/>
    <property type="match status" value="1"/>
</dbReference>
<evidence type="ECO:0000313" key="2">
    <source>
        <dbReference type="Proteomes" id="UP001601288"/>
    </source>
</evidence>
<protein>
    <submittedName>
        <fullName evidence="1">Uncharacterized protein</fullName>
    </submittedName>
</protein>
<accession>A0ABW6LMY2</accession>
<organism evidence="1 2">
    <name type="scientific">Streptomyces massasporeus</name>
    <dbReference type="NCBI Taxonomy" id="67324"/>
    <lineage>
        <taxon>Bacteria</taxon>
        <taxon>Bacillati</taxon>
        <taxon>Actinomycetota</taxon>
        <taxon>Actinomycetes</taxon>
        <taxon>Kitasatosporales</taxon>
        <taxon>Streptomycetaceae</taxon>
        <taxon>Streptomyces</taxon>
    </lineage>
</organism>
<sequence>MATTAVLLTLMLITVAGLGVLNSVVLDTRERIRDLGVCHTILVMEEGHVVERGGHDELAALGGRYATLYADLDGSGETV</sequence>
<keyword evidence="2" id="KW-1185">Reference proteome</keyword>
<evidence type="ECO:0000313" key="1">
    <source>
        <dbReference type="EMBL" id="MFE9228922.1"/>
    </source>
</evidence>